<gene>
    <name evidence="1" type="ORF">Cspa_c10240</name>
</gene>
<protein>
    <submittedName>
        <fullName evidence="1">Uncharacterized protein</fullName>
    </submittedName>
</protein>
<dbReference type="PATRIC" id="fig|931276.5.peg.980"/>
<evidence type="ECO:0000313" key="2">
    <source>
        <dbReference type="Proteomes" id="UP000011728"/>
    </source>
</evidence>
<dbReference type="KEGG" id="csr:Cspa_c10240"/>
<name>M1LPM7_9CLOT</name>
<dbReference type="RefSeq" id="WP_015391125.1">
    <property type="nucleotide sequence ID" value="NC_020291.1"/>
</dbReference>
<proteinExistence type="predicted"/>
<dbReference type="HOGENOM" id="CLU_217805_0_0_9"/>
<accession>M1LPM7</accession>
<keyword evidence="2" id="KW-1185">Reference proteome</keyword>
<dbReference type="AlphaFoldDB" id="M1LPM7"/>
<sequence length="42" mass="5088">MTEEQFWRCTPLKLNELFRIHKEIEGVENSKESNGYIDEILF</sequence>
<dbReference type="EMBL" id="CP004121">
    <property type="protein sequence ID" value="AGF54800.1"/>
    <property type="molecule type" value="Genomic_DNA"/>
</dbReference>
<evidence type="ECO:0000313" key="1">
    <source>
        <dbReference type="EMBL" id="AGF54800.1"/>
    </source>
</evidence>
<organism evidence="1 2">
    <name type="scientific">Clostridium saccharoperbutylacetonicum N1-4(HMT)</name>
    <dbReference type="NCBI Taxonomy" id="931276"/>
    <lineage>
        <taxon>Bacteria</taxon>
        <taxon>Bacillati</taxon>
        <taxon>Bacillota</taxon>
        <taxon>Clostridia</taxon>
        <taxon>Eubacteriales</taxon>
        <taxon>Clostridiaceae</taxon>
        <taxon>Clostridium</taxon>
    </lineage>
</organism>
<reference evidence="1 2" key="1">
    <citation type="submission" date="2013-02" db="EMBL/GenBank/DDBJ databases">
        <title>Genome sequence of Clostridium saccharoperbutylacetonicum N1-4(HMT).</title>
        <authorList>
            <person name="Poehlein A."/>
            <person name="Daniel R."/>
        </authorList>
    </citation>
    <scope>NUCLEOTIDE SEQUENCE [LARGE SCALE GENOMIC DNA]</scope>
    <source>
        <strain evidence="2">N1-4(HMT)</strain>
    </source>
</reference>
<dbReference type="Proteomes" id="UP000011728">
    <property type="component" value="Chromosome"/>
</dbReference>